<comment type="subcellular location">
    <subcellularLocation>
        <location evidence="1">Cytoplasm</location>
    </subcellularLocation>
</comment>
<dbReference type="Pfam" id="PF08565">
    <property type="entry name" value="CDC37_M"/>
    <property type="match status" value="1"/>
</dbReference>
<dbReference type="GO" id="GO:0006457">
    <property type="term" value="P:protein folding"/>
    <property type="evidence" value="ECO:0007669"/>
    <property type="project" value="TreeGrafter"/>
</dbReference>
<feature type="domain" description="Cdc37 N-terminal" evidence="9">
    <location>
        <begin position="2"/>
        <end position="195"/>
    </location>
</feature>
<evidence type="ECO:0000256" key="4">
    <source>
        <dbReference type="ARBA" id="ARBA00023186"/>
    </source>
</evidence>
<evidence type="ECO:0000313" key="10">
    <source>
        <dbReference type="EMBL" id="KAE9392816.1"/>
    </source>
</evidence>
<feature type="domain" description="Cdc37 Hsp90 binding" evidence="8">
    <location>
        <begin position="194"/>
        <end position="371"/>
    </location>
</feature>
<keyword evidence="11" id="KW-1185">Reference proteome</keyword>
<dbReference type="SMART" id="SM01070">
    <property type="entry name" value="CDC37_M"/>
    <property type="match status" value="1"/>
</dbReference>
<name>A0A6A4H4V7_9AGAR</name>
<dbReference type="SUPFAM" id="SSF101391">
    <property type="entry name" value="Hsp90 co-chaperone CDC37"/>
    <property type="match status" value="1"/>
</dbReference>
<evidence type="ECO:0000256" key="5">
    <source>
        <dbReference type="ARBA" id="ARBA00031396"/>
    </source>
</evidence>
<dbReference type="InterPro" id="IPR013873">
    <property type="entry name" value="Cdc37_C"/>
</dbReference>
<dbReference type="Gene3D" id="1.20.58.610">
    <property type="entry name" value="Cdc37, Hsp90 binding domain"/>
    <property type="match status" value="1"/>
</dbReference>
<dbReference type="GO" id="GO:0005737">
    <property type="term" value="C:cytoplasm"/>
    <property type="evidence" value="ECO:0007669"/>
    <property type="project" value="UniProtKB-SubCell"/>
</dbReference>
<evidence type="ECO:0000259" key="9">
    <source>
        <dbReference type="SMART" id="SM01071"/>
    </source>
</evidence>
<dbReference type="GO" id="GO:0051087">
    <property type="term" value="F:protein-folding chaperone binding"/>
    <property type="evidence" value="ECO:0007669"/>
    <property type="project" value="TreeGrafter"/>
</dbReference>
<organism evidence="10 11">
    <name type="scientific">Gymnopus androsaceus JB14</name>
    <dbReference type="NCBI Taxonomy" id="1447944"/>
    <lineage>
        <taxon>Eukaryota</taxon>
        <taxon>Fungi</taxon>
        <taxon>Dikarya</taxon>
        <taxon>Basidiomycota</taxon>
        <taxon>Agaricomycotina</taxon>
        <taxon>Agaricomycetes</taxon>
        <taxon>Agaricomycetidae</taxon>
        <taxon>Agaricales</taxon>
        <taxon>Marasmiineae</taxon>
        <taxon>Omphalotaceae</taxon>
        <taxon>Gymnopus</taxon>
    </lineage>
</organism>
<feature type="domain" description="Cdc37 C-terminal" evidence="7">
    <location>
        <begin position="386"/>
        <end position="484"/>
    </location>
</feature>
<dbReference type="OrthoDB" id="440202at2759"/>
<sequence>MPLNYSKWDQLELSDDSDIEGHPNVDKKSLIRWKQRDIHEKREVRKQKIAHLQAQIACNKVLFPRIQDIYARLSAPSDSSPSVYFNTLYEQLQKNPSPDCPPGNDSQKIEQTYDGMLLELLTQVSAQAKDKIKDASVLESEKEDKLSKALIDGMKFHVDHLGETIKKDEAELVNEEQEQKKHITSDDLHDGFSNKYVPPKPDPSPVPIKKIDTPKTKTTTTTEFETLNPAASGSTLPSSTEEDDAALPELTPTLAEFSKIPYQAFEKSFEFIQRHRDVIVPGASDALLVAAFKAEGEGKKKLAKQCVHQSLLLQYCEKLGGDGVRVFFQKMISGDKRAERVFIDDVEKTYAHLCGRVEKSKEEEALAGGKEQIQLVPESPDQTISFNVPSGPPPENIVLEGPGTEGMDIEEVRKALQFRWEVFSSFPENLRKALESGSLDSVNQVLADMEVEEAEGVVQNLDMAGILNFAEGGIRDETGNLEED</sequence>
<dbReference type="InterPro" id="IPR038189">
    <property type="entry name" value="Cdc37_Hsp90-bd_sf"/>
</dbReference>
<feature type="region of interest" description="Disordered" evidence="6">
    <location>
        <begin position="181"/>
        <end position="222"/>
    </location>
</feature>
<keyword evidence="3" id="KW-0963">Cytoplasm</keyword>
<evidence type="ECO:0000256" key="2">
    <source>
        <dbReference type="ARBA" id="ARBA00006222"/>
    </source>
</evidence>
<dbReference type="Pfam" id="PF03234">
    <property type="entry name" value="CDC37_N"/>
    <property type="match status" value="1"/>
</dbReference>
<dbReference type="GO" id="GO:0019901">
    <property type="term" value="F:protein kinase binding"/>
    <property type="evidence" value="ECO:0007669"/>
    <property type="project" value="InterPro"/>
</dbReference>
<dbReference type="PANTHER" id="PTHR12800:SF4">
    <property type="entry name" value="HSP90 CO-CHAPERONE CDC37"/>
    <property type="match status" value="1"/>
</dbReference>
<dbReference type="EMBL" id="ML769587">
    <property type="protein sequence ID" value="KAE9392816.1"/>
    <property type="molecule type" value="Genomic_DNA"/>
</dbReference>
<evidence type="ECO:0000259" key="7">
    <source>
        <dbReference type="SMART" id="SM01069"/>
    </source>
</evidence>
<dbReference type="InterPro" id="IPR004918">
    <property type="entry name" value="Cdc37"/>
</dbReference>
<evidence type="ECO:0000256" key="1">
    <source>
        <dbReference type="ARBA" id="ARBA00004496"/>
    </source>
</evidence>
<protein>
    <recommendedName>
        <fullName evidence="5">Hsp90 chaperone protein kinase-targeting subunit</fullName>
    </recommendedName>
</protein>
<gene>
    <name evidence="10" type="ORF">BT96DRAFT_830141</name>
</gene>
<dbReference type="GO" id="GO:0050821">
    <property type="term" value="P:protein stabilization"/>
    <property type="evidence" value="ECO:0007669"/>
    <property type="project" value="TreeGrafter"/>
</dbReference>
<dbReference type="SMART" id="SM01069">
    <property type="entry name" value="CDC37_C"/>
    <property type="match status" value="1"/>
</dbReference>
<evidence type="ECO:0000313" key="11">
    <source>
        <dbReference type="Proteomes" id="UP000799118"/>
    </source>
</evidence>
<evidence type="ECO:0000256" key="3">
    <source>
        <dbReference type="ARBA" id="ARBA00022490"/>
    </source>
</evidence>
<comment type="similarity">
    <text evidence="2">Belongs to the CDC37 family.</text>
</comment>
<proteinExistence type="inferred from homology"/>
<dbReference type="GO" id="GO:0051082">
    <property type="term" value="F:unfolded protein binding"/>
    <property type="evidence" value="ECO:0007669"/>
    <property type="project" value="TreeGrafter"/>
</dbReference>
<evidence type="ECO:0000259" key="8">
    <source>
        <dbReference type="SMART" id="SM01070"/>
    </source>
</evidence>
<dbReference type="SMART" id="SM01071">
    <property type="entry name" value="CDC37_N"/>
    <property type="match status" value="1"/>
</dbReference>
<keyword evidence="4" id="KW-0143">Chaperone</keyword>
<dbReference type="PANTHER" id="PTHR12800">
    <property type="entry name" value="CDC37-RELATED"/>
    <property type="match status" value="1"/>
</dbReference>
<reference evidence="10" key="1">
    <citation type="journal article" date="2019" name="Environ. Microbiol.">
        <title>Fungal ecological strategies reflected in gene transcription - a case study of two litter decomposers.</title>
        <authorList>
            <person name="Barbi F."/>
            <person name="Kohler A."/>
            <person name="Barry K."/>
            <person name="Baskaran P."/>
            <person name="Daum C."/>
            <person name="Fauchery L."/>
            <person name="Ihrmark K."/>
            <person name="Kuo A."/>
            <person name="LaButti K."/>
            <person name="Lipzen A."/>
            <person name="Morin E."/>
            <person name="Grigoriev I.V."/>
            <person name="Henrissat B."/>
            <person name="Lindahl B."/>
            <person name="Martin F."/>
        </authorList>
    </citation>
    <scope>NUCLEOTIDE SEQUENCE</scope>
    <source>
        <strain evidence="10">JB14</strain>
    </source>
</reference>
<dbReference type="Proteomes" id="UP000799118">
    <property type="component" value="Unassembled WGS sequence"/>
</dbReference>
<dbReference type="InterPro" id="IPR013874">
    <property type="entry name" value="Cdc37_Hsp90-bd"/>
</dbReference>
<dbReference type="GO" id="GO:0031072">
    <property type="term" value="F:heat shock protein binding"/>
    <property type="evidence" value="ECO:0007669"/>
    <property type="project" value="TreeGrafter"/>
</dbReference>
<dbReference type="Pfam" id="PF08564">
    <property type="entry name" value="CDC37_C"/>
    <property type="match status" value="1"/>
</dbReference>
<dbReference type="InterPro" id="IPR013855">
    <property type="entry name" value="Cdc37_N_dom"/>
</dbReference>
<feature type="compositionally biased region" description="Basic and acidic residues" evidence="6">
    <location>
        <begin position="181"/>
        <end position="192"/>
    </location>
</feature>
<accession>A0A6A4H4V7</accession>
<dbReference type="AlphaFoldDB" id="A0A6A4H4V7"/>
<evidence type="ECO:0000256" key="6">
    <source>
        <dbReference type="SAM" id="MobiDB-lite"/>
    </source>
</evidence>